<keyword evidence="2" id="KW-1185">Reference proteome</keyword>
<dbReference type="Proteomes" id="UP000680656">
    <property type="component" value="Chromosome"/>
</dbReference>
<proteinExistence type="predicted"/>
<dbReference type="EMBL" id="CP075546">
    <property type="protein sequence ID" value="QVV88418.1"/>
    <property type="molecule type" value="Genomic_DNA"/>
</dbReference>
<protein>
    <submittedName>
        <fullName evidence="1">Uncharacterized protein</fullName>
    </submittedName>
</protein>
<evidence type="ECO:0000313" key="2">
    <source>
        <dbReference type="Proteomes" id="UP000680656"/>
    </source>
</evidence>
<name>A0A8E7AZQ9_9EURY</name>
<sequence>MAIIKESFSTGRETASERYADNHQILMTHRKYFPDSNKDLAFLEKRVIFT</sequence>
<evidence type="ECO:0000313" key="1">
    <source>
        <dbReference type="EMBL" id="QVV88418.1"/>
    </source>
</evidence>
<gene>
    <name evidence="1" type="ORF">KHC33_13980</name>
</gene>
<dbReference type="GeneID" id="65098314"/>
<organism evidence="1 2">
    <name type="scientific">Methanospirillum purgamenti</name>
    <dbReference type="NCBI Taxonomy" id="2834276"/>
    <lineage>
        <taxon>Archaea</taxon>
        <taxon>Methanobacteriati</taxon>
        <taxon>Methanobacteriota</taxon>
        <taxon>Stenosarchaea group</taxon>
        <taxon>Methanomicrobia</taxon>
        <taxon>Methanomicrobiales</taxon>
        <taxon>Methanospirillaceae</taxon>
        <taxon>Methanospirillum</taxon>
    </lineage>
</organism>
<dbReference type="AlphaFoldDB" id="A0A8E7AZQ9"/>
<reference evidence="1 2" key="1">
    <citation type="submission" date="2021-05" db="EMBL/GenBank/DDBJ databases">
        <title>A novel Methanospirillum isolate from a pyrite-forming mixed culture.</title>
        <authorList>
            <person name="Bunk B."/>
            <person name="Sproer C."/>
            <person name="Spring S."/>
            <person name="Pester M."/>
        </authorList>
    </citation>
    <scope>NUCLEOTIDE SEQUENCE [LARGE SCALE GENOMIC DNA]</scope>
    <source>
        <strain evidence="1 2">J.3.6.1-F.2.7.3</strain>
    </source>
</reference>
<accession>A0A8E7AZQ9</accession>
<dbReference type="RefSeq" id="WP_214419227.1">
    <property type="nucleotide sequence ID" value="NZ_CP075546.1"/>
</dbReference>
<dbReference type="KEGG" id="mrtj:KHC33_13980"/>